<accession>U5BV14</accession>
<evidence type="ECO:0000313" key="2">
    <source>
        <dbReference type="Proteomes" id="UP000016843"/>
    </source>
</evidence>
<proteinExistence type="predicted"/>
<reference evidence="1 2" key="1">
    <citation type="journal article" date="2013" name="Genome Announc.">
        <title>Draft Genome Sequence of the Psychrophilic and Alkaliphilic Rhodonellum psychrophilum Strain GCM71T.</title>
        <authorList>
            <person name="Hauptmann A.L."/>
            <person name="Glaring M.A."/>
            <person name="Hallin P.F."/>
            <person name="Prieme A."/>
            <person name="Stougaard P."/>
        </authorList>
    </citation>
    <scope>NUCLEOTIDE SEQUENCE [LARGE SCALE GENOMIC DNA]</scope>
    <source>
        <strain evidence="1 2">GCM71</strain>
    </source>
</reference>
<organism evidence="1 2">
    <name type="scientific">Rhodonellum psychrophilum GCM71 = DSM 17998</name>
    <dbReference type="NCBI Taxonomy" id="1123057"/>
    <lineage>
        <taxon>Bacteria</taxon>
        <taxon>Pseudomonadati</taxon>
        <taxon>Bacteroidota</taxon>
        <taxon>Cytophagia</taxon>
        <taxon>Cytophagales</taxon>
        <taxon>Cytophagaceae</taxon>
        <taxon>Rhodonellum</taxon>
    </lineage>
</organism>
<dbReference type="Proteomes" id="UP000016843">
    <property type="component" value="Unassembled WGS sequence"/>
</dbReference>
<gene>
    <name evidence="1" type="ORF">P872_25320</name>
</gene>
<dbReference type="AlphaFoldDB" id="U5BV14"/>
<keyword evidence="2" id="KW-1185">Reference proteome</keyword>
<dbReference type="EMBL" id="AWXR01000004">
    <property type="protein sequence ID" value="ERM84480.1"/>
    <property type="molecule type" value="Genomic_DNA"/>
</dbReference>
<comment type="caution">
    <text evidence="1">The sequence shown here is derived from an EMBL/GenBank/DDBJ whole genome shotgun (WGS) entry which is preliminary data.</text>
</comment>
<name>U5BV14_9BACT</name>
<sequence length="35" mass="3867">MKNSRAGALLSGRRRLNAFPKKNSYSKSPIGFSIN</sequence>
<evidence type="ECO:0000313" key="1">
    <source>
        <dbReference type="EMBL" id="ERM84480.1"/>
    </source>
</evidence>
<protein>
    <submittedName>
        <fullName evidence="1">Uncharacterized protein</fullName>
    </submittedName>
</protein>